<dbReference type="AlphaFoldDB" id="A0A1C1CSF4"/>
<dbReference type="VEuPathDB" id="FungiDB:CLCR_08466"/>
<feature type="compositionally biased region" description="Basic and acidic residues" evidence="1">
    <location>
        <begin position="86"/>
        <end position="100"/>
    </location>
</feature>
<feature type="region of interest" description="Disordered" evidence="1">
    <location>
        <begin position="49"/>
        <end position="100"/>
    </location>
</feature>
<evidence type="ECO:0000256" key="1">
    <source>
        <dbReference type="SAM" id="MobiDB-lite"/>
    </source>
</evidence>
<organism evidence="2 3">
    <name type="scientific">Cladophialophora carrionii</name>
    <dbReference type="NCBI Taxonomy" id="86049"/>
    <lineage>
        <taxon>Eukaryota</taxon>
        <taxon>Fungi</taxon>
        <taxon>Dikarya</taxon>
        <taxon>Ascomycota</taxon>
        <taxon>Pezizomycotina</taxon>
        <taxon>Eurotiomycetes</taxon>
        <taxon>Chaetothyriomycetidae</taxon>
        <taxon>Chaetothyriales</taxon>
        <taxon>Herpotrichiellaceae</taxon>
        <taxon>Cladophialophora</taxon>
    </lineage>
</organism>
<name>A0A1C1CSF4_9EURO</name>
<dbReference type="VEuPathDB" id="FungiDB:G647_06664"/>
<dbReference type="EMBL" id="LGRB01000009">
    <property type="protein sequence ID" value="OCT51418.1"/>
    <property type="molecule type" value="Genomic_DNA"/>
</dbReference>
<reference evidence="3" key="1">
    <citation type="submission" date="2015-07" db="EMBL/GenBank/DDBJ databases">
        <authorList>
            <person name="Teixeira M.M."/>
            <person name="Souza R.C."/>
            <person name="Almeida L.G."/>
            <person name="Vicente V.A."/>
            <person name="de Hoog S."/>
            <person name="Bocca A.L."/>
            <person name="de Almeida S.R."/>
            <person name="Vasconcelos A.T."/>
            <person name="Felipe M.S."/>
        </authorList>
    </citation>
    <scope>NUCLEOTIDE SEQUENCE [LARGE SCALE GENOMIC DNA]</scope>
    <source>
        <strain evidence="3">KSF</strain>
    </source>
</reference>
<dbReference type="STRING" id="86049.A0A1C1CSF4"/>
<keyword evidence="3" id="KW-1185">Reference proteome</keyword>
<sequence>MTDVARKGSLSFLNPFKTRSGSRSSSRASSVVDFKIGDDAKKASISTVTLKETNSSGRSSRAGSVKNSLEYTRSSRQASTLASRGGENEWERDAQTGERRDHTELLHSLAHRGSAESLADKAQAMFVGMPSQPAADLFARFPASVWSRMVEFMGPADKASLAFSCKPFRELLGTGVWTDLNTAENRDAKIDFLGRLDEHLPNHLFCFPCAIYHVRSQKGQEVLRPTNVSNPIFNCPNVFNIENKVSRHRITVGRALPFPFVQLILRGQKYSKEHGIPIDSMSRRYKDRDGEWTHQTRYVTVNGHLLVRVISSAFATPALPPAGLRRLLYSPSDNFNPYFSVCSHWRDGNLMPAVKCALSHIPKPPEGSGIAGTSAKVHYHFHRPHPIITLCSECRPMRRCPECPTEYLIEMRVQEDRSDPDPRRLFKHAVVVTRWSDLGDGSSPKSLEWAACNGEAEYDSFTALGRRAISGTFESQFTVDQIPGQKMVSMNPNKIKLGEKGHDWY</sequence>
<feature type="compositionally biased region" description="Polar residues" evidence="1">
    <location>
        <begin position="49"/>
        <end position="82"/>
    </location>
</feature>
<feature type="region of interest" description="Disordered" evidence="1">
    <location>
        <begin position="13"/>
        <end position="33"/>
    </location>
</feature>
<protein>
    <submittedName>
        <fullName evidence="2">F-box domain protein</fullName>
    </submittedName>
</protein>
<evidence type="ECO:0000313" key="2">
    <source>
        <dbReference type="EMBL" id="OCT51418.1"/>
    </source>
</evidence>
<dbReference type="Proteomes" id="UP000094526">
    <property type="component" value="Unassembled WGS sequence"/>
</dbReference>
<accession>A0A1C1CSF4</accession>
<comment type="caution">
    <text evidence="2">The sequence shown here is derived from an EMBL/GenBank/DDBJ whole genome shotgun (WGS) entry which is preliminary data.</text>
</comment>
<dbReference type="OrthoDB" id="3912356at2759"/>
<dbReference type="eggNOG" id="ENOG502SIJT">
    <property type="taxonomic scope" value="Eukaryota"/>
</dbReference>
<gene>
    <name evidence="2" type="ORF">CLCR_08466</name>
</gene>
<feature type="compositionally biased region" description="Low complexity" evidence="1">
    <location>
        <begin position="19"/>
        <end position="30"/>
    </location>
</feature>
<evidence type="ECO:0000313" key="3">
    <source>
        <dbReference type="Proteomes" id="UP000094526"/>
    </source>
</evidence>
<proteinExistence type="predicted"/>